<dbReference type="Gene3D" id="3.30.70.1150">
    <property type="entry name" value="ACT-like. Chain A, domain 2"/>
    <property type="match status" value="1"/>
</dbReference>
<dbReference type="GO" id="GO:0009099">
    <property type="term" value="P:L-valine biosynthetic process"/>
    <property type="evidence" value="ECO:0007669"/>
    <property type="project" value="UniProtKB-UniRule"/>
</dbReference>
<dbReference type="Pfam" id="PF22629">
    <property type="entry name" value="ACT_AHAS_ss"/>
    <property type="match status" value="1"/>
</dbReference>
<protein>
    <recommendedName>
        <fullName evidence="6">Acetolactate synthase small subunit</fullName>
        <shortName evidence="6">AHAS</shortName>
        <shortName evidence="6">ALS</shortName>
        <ecNumber evidence="6">2.2.1.6</ecNumber>
    </recommendedName>
    <alternativeName>
        <fullName evidence="6">Acetohydroxy-acid synthase small subunit</fullName>
    </alternativeName>
</protein>
<proteinExistence type="inferred from homology"/>
<dbReference type="UniPathway" id="UPA00049">
    <property type="reaction ID" value="UER00059"/>
</dbReference>
<evidence type="ECO:0000256" key="4">
    <source>
        <dbReference type="ARBA" id="ARBA00022605"/>
    </source>
</evidence>
<dbReference type="AlphaFoldDB" id="A0A816K5V1"/>
<evidence type="ECO:0000256" key="2">
    <source>
        <dbReference type="ARBA" id="ARBA00005025"/>
    </source>
</evidence>
<evidence type="ECO:0000256" key="3">
    <source>
        <dbReference type="ARBA" id="ARBA00006341"/>
    </source>
</evidence>
<dbReference type="InterPro" id="IPR002912">
    <property type="entry name" value="ACT_dom"/>
</dbReference>
<evidence type="ECO:0000256" key="6">
    <source>
        <dbReference type="RuleBase" id="RU368092"/>
    </source>
</evidence>
<accession>A0A816K5V1</accession>
<dbReference type="InterPro" id="IPR039557">
    <property type="entry name" value="AHAS_ACT"/>
</dbReference>
<dbReference type="NCBIfam" id="TIGR00119">
    <property type="entry name" value="acolac_sm"/>
    <property type="match status" value="1"/>
</dbReference>
<dbReference type="Gene3D" id="3.30.70.260">
    <property type="match status" value="1"/>
</dbReference>
<comment type="function">
    <text evidence="6">Catalyzes the conversion of 2 pyruvate molecules into acetolactate in the first common step of the biosynthetic pathway of the branched-amino acids such as leucine, isoleucine, and valine.</text>
</comment>
<gene>
    <name evidence="8" type="ORF">DARMORV10_C04P61340.1</name>
</gene>
<dbReference type="SUPFAM" id="SSF55021">
    <property type="entry name" value="ACT-like"/>
    <property type="match status" value="2"/>
</dbReference>
<reference evidence="8" key="1">
    <citation type="submission" date="2021-01" db="EMBL/GenBank/DDBJ databases">
        <authorList>
            <consortium name="Genoscope - CEA"/>
            <person name="William W."/>
        </authorList>
    </citation>
    <scope>NUCLEOTIDE SEQUENCE</scope>
</reference>
<dbReference type="CDD" id="cd04878">
    <property type="entry name" value="ACT_AHAS"/>
    <property type="match status" value="1"/>
</dbReference>
<keyword evidence="4 6" id="KW-0028">Amino-acid biosynthesis</keyword>
<comment type="subunit">
    <text evidence="6">Dimer of large and small chains.</text>
</comment>
<dbReference type="EC" id="2.2.1.6" evidence="6"/>
<dbReference type="PANTHER" id="PTHR30239:SF17">
    <property type="entry name" value="ACT DOMAIN-CONTAINING PROTEIN"/>
    <property type="match status" value="1"/>
</dbReference>
<dbReference type="PANTHER" id="PTHR30239">
    <property type="entry name" value="ACETOLACTATE SYNTHASE SMALL SUBUNIT"/>
    <property type="match status" value="1"/>
</dbReference>
<evidence type="ECO:0000259" key="7">
    <source>
        <dbReference type="PROSITE" id="PS51671"/>
    </source>
</evidence>
<dbReference type="GO" id="GO:0003984">
    <property type="term" value="F:acetolactate synthase activity"/>
    <property type="evidence" value="ECO:0007669"/>
    <property type="project" value="UniProtKB-UniRule"/>
</dbReference>
<comment type="pathway">
    <text evidence="2 6">Amino-acid biosynthesis; L-valine biosynthesis; L-valine from pyruvate: step 1/4.</text>
</comment>
<dbReference type="EMBL" id="HG994368">
    <property type="protein sequence ID" value="CAF1865693.1"/>
    <property type="molecule type" value="Genomic_DNA"/>
</dbReference>
<organism evidence="8">
    <name type="scientific">Brassica napus</name>
    <name type="common">Rape</name>
    <dbReference type="NCBI Taxonomy" id="3708"/>
    <lineage>
        <taxon>Eukaryota</taxon>
        <taxon>Viridiplantae</taxon>
        <taxon>Streptophyta</taxon>
        <taxon>Embryophyta</taxon>
        <taxon>Tracheophyta</taxon>
        <taxon>Spermatophyta</taxon>
        <taxon>Magnoliopsida</taxon>
        <taxon>eudicotyledons</taxon>
        <taxon>Gunneridae</taxon>
        <taxon>Pentapetalae</taxon>
        <taxon>rosids</taxon>
        <taxon>malvids</taxon>
        <taxon>Brassicales</taxon>
        <taxon>Brassicaceae</taxon>
        <taxon>Brassiceae</taxon>
        <taxon>Brassica</taxon>
    </lineage>
</organism>
<dbReference type="GO" id="GO:0009097">
    <property type="term" value="P:isoleucine biosynthetic process"/>
    <property type="evidence" value="ECO:0007669"/>
    <property type="project" value="UniProtKB-UniRule"/>
</dbReference>
<comment type="catalytic activity">
    <reaction evidence="6">
        <text>2 pyruvate + H(+) = (2S)-2-acetolactate + CO2</text>
        <dbReference type="Rhea" id="RHEA:25249"/>
        <dbReference type="ChEBI" id="CHEBI:15361"/>
        <dbReference type="ChEBI" id="CHEBI:15378"/>
        <dbReference type="ChEBI" id="CHEBI:16526"/>
        <dbReference type="ChEBI" id="CHEBI:58476"/>
        <dbReference type="EC" id="2.2.1.6"/>
    </reaction>
</comment>
<dbReference type="PROSITE" id="PS51671">
    <property type="entry name" value="ACT"/>
    <property type="match status" value="1"/>
</dbReference>
<dbReference type="InterPro" id="IPR027271">
    <property type="entry name" value="Acetolactate_synth/TF_NikR_C"/>
</dbReference>
<evidence type="ECO:0000313" key="8">
    <source>
        <dbReference type="EMBL" id="CAF1865693.1"/>
    </source>
</evidence>
<comment type="similarity">
    <text evidence="3 6">Belongs to the acetolactate synthase small subunit family.</text>
</comment>
<sequence>MVTYSLSLLVNDVPGVLNLVTGVFSRRGYNIQSLAVGHPETEGISRIVPATDESVNKLVQQLYKLVDVHELTGDLDKMVALQRLLEPYGICEVARTGRLALARASGVDSKYLRGYSFPLTG</sequence>
<dbReference type="Proteomes" id="UP001295469">
    <property type="component" value="Chromosome C04"/>
</dbReference>
<dbReference type="InterPro" id="IPR054480">
    <property type="entry name" value="AHAS_small-like_ACT"/>
</dbReference>
<dbReference type="InterPro" id="IPR004789">
    <property type="entry name" value="Acetalactate_synth_ssu"/>
</dbReference>
<dbReference type="InterPro" id="IPR045865">
    <property type="entry name" value="ACT-like_dom_sf"/>
</dbReference>
<dbReference type="UniPathway" id="UPA00047">
    <property type="reaction ID" value="UER00055"/>
</dbReference>
<keyword evidence="6" id="KW-0808">Transferase</keyword>
<feature type="domain" description="ACT" evidence="7">
    <location>
        <begin position="5"/>
        <end position="76"/>
    </location>
</feature>
<evidence type="ECO:0000256" key="5">
    <source>
        <dbReference type="ARBA" id="ARBA00023304"/>
    </source>
</evidence>
<keyword evidence="5 6" id="KW-0100">Branched-chain amino acid biosynthesis</keyword>
<comment type="pathway">
    <text evidence="1 6">Amino-acid biosynthesis; L-isoleucine biosynthesis; L-isoleucine from 2-oxobutanoate: step 1/4.</text>
</comment>
<dbReference type="GO" id="GO:0005737">
    <property type="term" value="C:cytoplasm"/>
    <property type="evidence" value="ECO:0007669"/>
    <property type="project" value="UniProtKB-ARBA"/>
</dbReference>
<dbReference type="GO" id="GO:1990610">
    <property type="term" value="F:acetolactate synthase regulator activity"/>
    <property type="evidence" value="ECO:0007669"/>
    <property type="project" value="UniProtKB-UniRule"/>
</dbReference>
<name>A0A816K5V1_BRANA</name>
<evidence type="ECO:0000256" key="1">
    <source>
        <dbReference type="ARBA" id="ARBA00004974"/>
    </source>
</evidence>